<name>A0A6L9G7X3_9MICC</name>
<evidence type="ECO:0000313" key="1">
    <source>
        <dbReference type="EMBL" id="NAZ17304.1"/>
    </source>
</evidence>
<organism evidence="1 2">
    <name type="scientific">Glutamicibacter soli</name>
    <dbReference type="NCBI Taxonomy" id="453836"/>
    <lineage>
        <taxon>Bacteria</taxon>
        <taxon>Bacillati</taxon>
        <taxon>Actinomycetota</taxon>
        <taxon>Actinomycetes</taxon>
        <taxon>Micrococcales</taxon>
        <taxon>Micrococcaceae</taxon>
        <taxon>Glutamicibacter</taxon>
    </lineage>
</organism>
<reference evidence="1 2" key="1">
    <citation type="submission" date="2020-01" db="EMBL/GenBank/DDBJ databases">
        <title>Glutamicibacter soli M275.</title>
        <authorList>
            <person name="Meng X."/>
        </authorList>
    </citation>
    <scope>NUCLEOTIDE SEQUENCE [LARGE SCALE GENOMIC DNA]</scope>
    <source>
        <strain evidence="1 2">M275</strain>
    </source>
</reference>
<accession>A0A6L9G7X3</accession>
<dbReference type="Proteomes" id="UP000477543">
    <property type="component" value="Unassembled WGS sequence"/>
</dbReference>
<proteinExistence type="predicted"/>
<sequence>MTNVLIRGLSEAAVERIDAAAAALGLSRNELLRRRLEQEASTPVATTISADDWNRSAAAFSDLADPDVMDASWR</sequence>
<dbReference type="GO" id="GO:0006355">
    <property type="term" value="P:regulation of DNA-templated transcription"/>
    <property type="evidence" value="ECO:0007669"/>
    <property type="project" value="InterPro"/>
</dbReference>
<dbReference type="EMBL" id="WYDN01000015">
    <property type="protein sequence ID" value="NAZ17304.1"/>
    <property type="molecule type" value="Genomic_DNA"/>
</dbReference>
<gene>
    <name evidence="1" type="ORF">GT020_14705</name>
</gene>
<protein>
    <submittedName>
        <fullName evidence="1">Uncharacterized protein</fullName>
    </submittedName>
</protein>
<dbReference type="Gene3D" id="1.10.1220.10">
    <property type="entry name" value="Met repressor-like"/>
    <property type="match status" value="1"/>
</dbReference>
<comment type="caution">
    <text evidence="1">The sequence shown here is derived from an EMBL/GenBank/DDBJ whole genome shotgun (WGS) entry which is preliminary data.</text>
</comment>
<dbReference type="AlphaFoldDB" id="A0A6L9G7X3"/>
<dbReference type="InterPro" id="IPR013321">
    <property type="entry name" value="Arc_rbn_hlx_hlx"/>
</dbReference>
<evidence type="ECO:0000313" key="2">
    <source>
        <dbReference type="Proteomes" id="UP000477543"/>
    </source>
</evidence>